<proteinExistence type="predicted"/>
<dbReference type="Pfam" id="PF00665">
    <property type="entry name" value="rve"/>
    <property type="match status" value="1"/>
</dbReference>
<dbReference type="InterPro" id="IPR036397">
    <property type="entry name" value="RNaseH_sf"/>
</dbReference>
<comment type="caution">
    <text evidence="2">The sequence shown here is derived from an EMBL/GenBank/DDBJ whole genome shotgun (WGS) entry which is preliminary data.</text>
</comment>
<feature type="non-terminal residue" evidence="2">
    <location>
        <position position="78"/>
    </location>
</feature>
<dbReference type="EMBL" id="JAAOCD010000029">
    <property type="protein sequence ID" value="NHL00519.1"/>
    <property type="molecule type" value="Genomic_DNA"/>
</dbReference>
<evidence type="ECO:0000313" key="2">
    <source>
        <dbReference type="EMBL" id="NHL00519.1"/>
    </source>
</evidence>
<sequence>WQRFEHEAPNALWQIDFKGHFATDTQRCHSLTVLDDHSRFSLVLQALAGERREPVQQALEDAFRRYGLPERINADNGP</sequence>
<reference evidence="2 3" key="1">
    <citation type="submission" date="2020-03" db="EMBL/GenBank/DDBJ databases">
        <title>Rubrivivax benzoatilyticus JA2 (sequenced after 10 years sub-culturing).</title>
        <authorList>
            <person name="Gupta D."/>
            <person name="Chintalapati S."/>
            <person name="Chintalapati V.R."/>
        </authorList>
    </citation>
    <scope>NUCLEOTIDE SEQUENCE [LARGE SCALE GENOMIC DNA]</scope>
    <source>
        <strain evidence="2 3">JA2-Mal</strain>
    </source>
</reference>
<dbReference type="SUPFAM" id="SSF53098">
    <property type="entry name" value="Ribonuclease H-like"/>
    <property type="match status" value="1"/>
</dbReference>
<evidence type="ECO:0000259" key="1">
    <source>
        <dbReference type="PROSITE" id="PS50994"/>
    </source>
</evidence>
<evidence type="ECO:0000313" key="3">
    <source>
        <dbReference type="Proteomes" id="UP000802098"/>
    </source>
</evidence>
<dbReference type="PROSITE" id="PS50994">
    <property type="entry name" value="INTEGRASE"/>
    <property type="match status" value="1"/>
</dbReference>
<organism evidence="2 3">
    <name type="scientific">Rubrivivax benzoatilyticus</name>
    <dbReference type="NCBI Taxonomy" id="316997"/>
    <lineage>
        <taxon>Bacteria</taxon>
        <taxon>Pseudomonadati</taxon>
        <taxon>Pseudomonadota</taxon>
        <taxon>Betaproteobacteria</taxon>
        <taxon>Burkholderiales</taxon>
        <taxon>Sphaerotilaceae</taxon>
        <taxon>Rubrivivax</taxon>
    </lineage>
</organism>
<dbReference type="RefSeq" id="WP_165714032.1">
    <property type="nucleotide sequence ID" value="NZ_JAAOCD010000029.1"/>
</dbReference>
<protein>
    <submittedName>
        <fullName evidence="2">Transposase family protein</fullName>
    </submittedName>
</protein>
<dbReference type="Gene3D" id="3.30.420.10">
    <property type="entry name" value="Ribonuclease H-like superfamily/Ribonuclease H"/>
    <property type="match status" value="1"/>
</dbReference>
<keyword evidence="3" id="KW-1185">Reference proteome</keyword>
<dbReference type="Proteomes" id="UP000802098">
    <property type="component" value="Unassembled WGS sequence"/>
</dbReference>
<dbReference type="InterPro" id="IPR001584">
    <property type="entry name" value="Integrase_cat-core"/>
</dbReference>
<feature type="domain" description="Integrase catalytic" evidence="1">
    <location>
        <begin position="5"/>
        <end position="78"/>
    </location>
</feature>
<accession>A0ABX0I106</accession>
<feature type="non-terminal residue" evidence="2">
    <location>
        <position position="1"/>
    </location>
</feature>
<name>A0ABX0I106_9BURK</name>
<gene>
    <name evidence="2" type="ORF">G7087_19290</name>
</gene>
<dbReference type="InterPro" id="IPR012337">
    <property type="entry name" value="RNaseH-like_sf"/>
</dbReference>